<dbReference type="RefSeq" id="WP_041134793.1">
    <property type="nucleotide sequence ID" value="NZ_CP010408.1"/>
</dbReference>
<dbReference type="Proteomes" id="UP000031774">
    <property type="component" value="Plasmid pSVL1"/>
</dbReference>
<keyword evidence="1" id="KW-0614">Plasmid</keyword>
<reference evidence="1 2" key="1">
    <citation type="submission" date="2014-12" db="EMBL/GenBank/DDBJ databases">
        <title>Complete genome sequence of Streptomyces vietnamensis strain GIMV4.0001, a genetic manipulable producer of the benzoisochromanequinone antibiotic granaticin.</title>
        <authorList>
            <person name="Deng M.R."/>
            <person name="Guo J."/>
            <person name="Ma L.Y."/>
            <person name="Feng G.D."/>
            <person name="Mo C.Y."/>
            <person name="Zhu H.H."/>
        </authorList>
    </citation>
    <scope>NUCLEOTIDE SEQUENCE [LARGE SCALE GENOMIC DNA]</scope>
    <source>
        <strain evidence="2">GIMV4.0001</strain>
        <plasmid evidence="1 2">pSVL1</plasmid>
    </source>
</reference>
<gene>
    <name evidence="1" type="ORF">SVTN_39555</name>
</gene>
<proteinExistence type="predicted"/>
<evidence type="ECO:0000313" key="1">
    <source>
        <dbReference type="EMBL" id="AJF70322.1"/>
    </source>
</evidence>
<keyword evidence="2" id="KW-1185">Reference proteome</keyword>
<dbReference type="HOGENOM" id="CLU_2412051_0_0_11"/>
<evidence type="ECO:0000313" key="2">
    <source>
        <dbReference type="Proteomes" id="UP000031774"/>
    </source>
</evidence>
<dbReference type="EMBL" id="CP010408">
    <property type="protein sequence ID" value="AJF70322.1"/>
    <property type="molecule type" value="Genomic_DNA"/>
</dbReference>
<protein>
    <submittedName>
        <fullName evidence="1">Uncharacterized protein</fullName>
    </submittedName>
</protein>
<name>A0A0B5IIK2_9ACTN</name>
<dbReference type="KEGG" id="svt:SVTN_39555"/>
<geneLocation type="plasmid" evidence="1 2">
    <name>pSVL1</name>
</geneLocation>
<accession>A0A0B5IIK2</accession>
<organism evidence="1 2">
    <name type="scientific">Streptomyces vietnamensis</name>
    <dbReference type="NCBI Taxonomy" id="362257"/>
    <lineage>
        <taxon>Bacteria</taxon>
        <taxon>Bacillati</taxon>
        <taxon>Actinomycetota</taxon>
        <taxon>Actinomycetes</taxon>
        <taxon>Kitasatosporales</taxon>
        <taxon>Streptomycetaceae</taxon>
        <taxon>Streptomyces</taxon>
    </lineage>
</organism>
<dbReference type="AlphaFoldDB" id="A0A0B5IIK2"/>
<sequence length="92" mass="9525">MSAGAVRGAVELGHQLAVRGSGCLEVFFAFGELVAELGDLLFKVVDLPLEGVGVGVPVRTLSPAAKKGARYVDAAMHDVAAHDTEVVLVSHE</sequence>